<dbReference type="PaxDb" id="353153-Q4DMN8"/>
<dbReference type="eggNOG" id="KOG0469">
    <property type="taxonomic scope" value="Eukaryota"/>
</dbReference>
<keyword evidence="2" id="KW-1185">Reference proteome</keyword>
<reference evidence="1 2" key="1">
    <citation type="journal article" date="2005" name="Science">
        <title>The genome sequence of Trypanosoma cruzi, etiologic agent of Chagas disease.</title>
        <authorList>
            <person name="El-Sayed N.M."/>
            <person name="Myler P.J."/>
            <person name="Bartholomeu D.C."/>
            <person name="Nilsson D."/>
            <person name="Aggarwal G."/>
            <person name="Tran A.N."/>
            <person name="Ghedin E."/>
            <person name="Worthey E.A."/>
            <person name="Delcher A.L."/>
            <person name="Blandin G."/>
            <person name="Westenberger S.J."/>
            <person name="Caler E."/>
            <person name="Cerqueira G.C."/>
            <person name="Branche C."/>
            <person name="Haas B."/>
            <person name="Anupama A."/>
            <person name="Arner E."/>
            <person name="Aslund L."/>
            <person name="Attipoe P."/>
            <person name="Bontempi E."/>
            <person name="Bringaud F."/>
            <person name="Burton P."/>
            <person name="Cadag E."/>
            <person name="Campbell D.A."/>
            <person name="Carrington M."/>
            <person name="Crabtree J."/>
            <person name="Darban H."/>
            <person name="da Silveira J.F."/>
            <person name="de Jong P."/>
            <person name="Edwards K."/>
            <person name="Englund P.T."/>
            <person name="Fazelina G."/>
            <person name="Feldblyum T."/>
            <person name="Ferella M."/>
            <person name="Frasch A.C."/>
            <person name="Gull K."/>
            <person name="Horn D."/>
            <person name="Hou L."/>
            <person name="Huang Y."/>
            <person name="Kindlund E."/>
            <person name="Klingbeil M."/>
            <person name="Kluge S."/>
            <person name="Koo H."/>
            <person name="Lacerda D."/>
            <person name="Levin M.J."/>
            <person name="Lorenzi H."/>
            <person name="Louie T."/>
            <person name="Machado C.R."/>
            <person name="McCulloch R."/>
            <person name="McKenna A."/>
            <person name="Mizuno Y."/>
            <person name="Mottram J.C."/>
            <person name="Nelson S."/>
            <person name="Ochaya S."/>
            <person name="Osoegawa K."/>
            <person name="Pai G."/>
            <person name="Parsons M."/>
            <person name="Pentony M."/>
            <person name="Pettersson U."/>
            <person name="Pop M."/>
            <person name="Ramirez J.L."/>
            <person name="Rinta J."/>
            <person name="Robertson L."/>
            <person name="Salzberg S.L."/>
            <person name="Sanchez D.O."/>
            <person name="Seyler A."/>
            <person name="Sharma R."/>
            <person name="Shetty J."/>
            <person name="Simpson A.J."/>
            <person name="Sisk E."/>
            <person name="Tammi M.T."/>
            <person name="Tarleton R."/>
            <person name="Teixeira S."/>
            <person name="Van Aken S."/>
            <person name="Vogt C."/>
            <person name="Ward P.N."/>
            <person name="Wickstead B."/>
            <person name="Wortman J."/>
            <person name="White O."/>
            <person name="Fraser C.M."/>
            <person name="Stuart K.D."/>
            <person name="Andersson B."/>
        </authorList>
    </citation>
    <scope>NUCLEOTIDE SEQUENCE [LARGE SCALE GENOMIC DNA]</scope>
    <source>
        <strain evidence="1 2">CL Brener</strain>
    </source>
</reference>
<dbReference type="STRING" id="353153.Q4DMN8"/>
<dbReference type="GeneID" id="3547409"/>
<dbReference type="GO" id="GO:0003746">
    <property type="term" value="F:translation elongation factor activity"/>
    <property type="evidence" value="ECO:0007669"/>
    <property type="project" value="UniProtKB-KW"/>
</dbReference>
<evidence type="ECO:0000313" key="2">
    <source>
        <dbReference type="Proteomes" id="UP000002296"/>
    </source>
</evidence>
<dbReference type="KEGG" id="tcr:508899.151"/>
<name>Q4DMN8_TRYCC</name>
<gene>
    <name evidence="1" type="ORF">Tc00.1047053508899.151</name>
</gene>
<dbReference type="Proteomes" id="UP000002296">
    <property type="component" value="Unassembled WGS sequence"/>
</dbReference>
<dbReference type="Gene3D" id="3.30.70.240">
    <property type="match status" value="1"/>
</dbReference>
<proteinExistence type="predicted"/>
<dbReference type="InParanoid" id="Q4DMN8"/>
<sequence length="38" mass="4325">PGDPTDPSTKPYQIIQDIRKRKGLKEGLPDLSQYLDKL</sequence>
<accession>Q4DMN8</accession>
<dbReference type="EMBL" id="AAHK01000324">
    <property type="protein sequence ID" value="EAN93802.1"/>
    <property type="molecule type" value="Genomic_DNA"/>
</dbReference>
<keyword evidence="1" id="KW-0251">Elongation factor</keyword>
<dbReference type="SMR" id="Q4DMN8"/>
<feature type="non-terminal residue" evidence="1">
    <location>
        <position position="1"/>
    </location>
</feature>
<dbReference type="RefSeq" id="XP_815653.1">
    <property type="nucleotide sequence ID" value="XM_810560.1"/>
</dbReference>
<organism evidence="1 2">
    <name type="scientific">Trypanosoma cruzi (strain CL Brener)</name>
    <dbReference type="NCBI Taxonomy" id="353153"/>
    <lineage>
        <taxon>Eukaryota</taxon>
        <taxon>Discoba</taxon>
        <taxon>Euglenozoa</taxon>
        <taxon>Kinetoplastea</taxon>
        <taxon>Metakinetoplastina</taxon>
        <taxon>Trypanosomatida</taxon>
        <taxon>Trypanosomatidae</taxon>
        <taxon>Trypanosoma</taxon>
        <taxon>Schizotrypanum</taxon>
    </lineage>
</organism>
<comment type="caution">
    <text evidence="1">The sequence shown here is derived from an EMBL/GenBank/DDBJ whole genome shotgun (WGS) entry which is preliminary data.</text>
</comment>
<dbReference type="AlphaFoldDB" id="Q4DMN8"/>
<protein>
    <submittedName>
        <fullName evidence="1">Elongation factor 2, putative</fullName>
    </submittedName>
</protein>
<evidence type="ECO:0000313" key="1">
    <source>
        <dbReference type="EMBL" id="EAN93802.1"/>
    </source>
</evidence>
<keyword evidence="1" id="KW-0648">Protein biosynthesis</keyword>